<protein>
    <recommendedName>
        <fullName evidence="3">PPIase cyclophilin-type domain-containing protein</fullName>
    </recommendedName>
</protein>
<dbReference type="InterPro" id="IPR002130">
    <property type="entry name" value="Cyclophilin-type_PPIase_dom"/>
</dbReference>
<comment type="similarity">
    <text evidence="1">Belongs to the cyclophilin-type PPIase family.</text>
</comment>
<dbReference type="EMBL" id="JBBNAF010000005">
    <property type="protein sequence ID" value="KAK9141641.1"/>
    <property type="molecule type" value="Genomic_DNA"/>
</dbReference>
<evidence type="ECO:0000259" key="3">
    <source>
        <dbReference type="PROSITE" id="PS50072"/>
    </source>
</evidence>
<dbReference type="PANTHER" id="PTHR11071:SF561">
    <property type="entry name" value="PEPTIDYL-PROLYL CIS-TRANS ISOMERASE D-RELATED"/>
    <property type="match status" value="1"/>
</dbReference>
<feature type="compositionally biased region" description="Basic residues" evidence="2">
    <location>
        <begin position="575"/>
        <end position="587"/>
    </location>
</feature>
<gene>
    <name evidence="4" type="ORF">Syun_011041</name>
</gene>
<keyword evidence="5" id="KW-1185">Reference proteome</keyword>
<feature type="compositionally biased region" description="Basic and acidic residues" evidence="2">
    <location>
        <begin position="710"/>
        <end position="727"/>
    </location>
</feature>
<dbReference type="PROSITE" id="PS50072">
    <property type="entry name" value="CSA_PPIASE_2"/>
    <property type="match status" value="1"/>
</dbReference>
<evidence type="ECO:0000256" key="2">
    <source>
        <dbReference type="SAM" id="MobiDB-lite"/>
    </source>
</evidence>
<dbReference type="Gene3D" id="2.40.100.10">
    <property type="entry name" value="Cyclophilin-like"/>
    <property type="match status" value="1"/>
</dbReference>
<feature type="domain" description="PPIase cyclophilin-type" evidence="3">
    <location>
        <begin position="42"/>
        <end position="277"/>
    </location>
</feature>
<evidence type="ECO:0000313" key="5">
    <source>
        <dbReference type="Proteomes" id="UP001420932"/>
    </source>
</evidence>
<name>A0AAP0PI44_9MAGN</name>
<feature type="compositionally biased region" description="Basic and acidic residues" evidence="2">
    <location>
        <begin position="521"/>
        <end position="538"/>
    </location>
</feature>
<dbReference type="SUPFAM" id="SSF50891">
    <property type="entry name" value="Cyclophilin-like"/>
    <property type="match status" value="1"/>
</dbReference>
<feature type="region of interest" description="Disordered" evidence="2">
    <location>
        <begin position="776"/>
        <end position="881"/>
    </location>
</feature>
<feature type="compositionally biased region" description="Low complexity" evidence="2">
    <location>
        <begin position="644"/>
        <end position="670"/>
    </location>
</feature>
<dbReference type="InterPro" id="IPR029000">
    <property type="entry name" value="Cyclophilin-like_dom_sf"/>
</dbReference>
<dbReference type="GO" id="GO:0005737">
    <property type="term" value="C:cytoplasm"/>
    <property type="evidence" value="ECO:0007669"/>
    <property type="project" value="TreeGrafter"/>
</dbReference>
<feature type="compositionally biased region" description="Basic residues" evidence="2">
    <location>
        <begin position="340"/>
        <end position="378"/>
    </location>
</feature>
<proteinExistence type="inferred from homology"/>
<evidence type="ECO:0000313" key="4">
    <source>
        <dbReference type="EMBL" id="KAK9141641.1"/>
    </source>
</evidence>
<feature type="compositionally biased region" description="Polar residues" evidence="2">
    <location>
        <begin position="850"/>
        <end position="861"/>
    </location>
</feature>
<feature type="compositionally biased region" description="Low complexity" evidence="2">
    <location>
        <begin position="326"/>
        <end position="335"/>
    </location>
</feature>
<dbReference type="Proteomes" id="UP001420932">
    <property type="component" value="Unassembled WGS sequence"/>
</dbReference>
<feature type="compositionally biased region" description="Basic residues" evidence="2">
    <location>
        <begin position="546"/>
        <end position="556"/>
    </location>
</feature>
<dbReference type="GO" id="GO:0016018">
    <property type="term" value="F:cyclosporin A binding"/>
    <property type="evidence" value="ECO:0007669"/>
    <property type="project" value="TreeGrafter"/>
</dbReference>
<organism evidence="4 5">
    <name type="scientific">Stephania yunnanensis</name>
    <dbReference type="NCBI Taxonomy" id="152371"/>
    <lineage>
        <taxon>Eukaryota</taxon>
        <taxon>Viridiplantae</taxon>
        <taxon>Streptophyta</taxon>
        <taxon>Embryophyta</taxon>
        <taxon>Tracheophyta</taxon>
        <taxon>Spermatophyta</taxon>
        <taxon>Magnoliopsida</taxon>
        <taxon>Ranunculales</taxon>
        <taxon>Menispermaceae</taxon>
        <taxon>Menispermoideae</taxon>
        <taxon>Cissampelideae</taxon>
        <taxon>Stephania</taxon>
    </lineage>
</organism>
<feature type="compositionally biased region" description="Basic and acidic residues" evidence="2">
    <location>
        <begin position="807"/>
        <end position="824"/>
    </location>
</feature>
<dbReference type="Pfam" id="PF00160">
    <property type="entry name" value="Pro_isomerase"/>
    <property type="match status" value="1"/>
</dbReference>
<evidence type="ECO:0000256" key="1">
    <source>
        <dbReference type="ARBA" id="ARBA00007365"/>
    </source>
</evidence>
<comment type="caution">
    <text evidence="4">The sequence shown here is derived from an EMBL/GenBank/DDBJ whole genome shotgun (WGS) entry which is preliminary data.</text>
</comment>
<feature type="compositionally biased region" description="Low complexity" evidence="2">
    <location>
        <begin position="474"/>
        <end position="520"/>
    </location>
</feature>
<feature type="compositionally biased region" description="Low complexity" evidence="2">
    <location>
        <begin position="628"/>
        <end position="637"/>
    </location>
</feature>
<feature type="region of interest" description="Disordered" evidence="2">
    <location>
        <begin position="284"/>
        <end position="752"/>
    </location>
</feature>
<dbReference type="GO" id="GO:0003755">
    <property type="term" value="F:peptidyl-prolyl cis-trans isomerase activity"/>
    <property type="evidence" value="ECO:0007669"/>
    <property type="project" value="InterPro"/>
</dbReference>
<feature type="compositionally biased region" description="Basic residues" evidence="2">
    <location>
        <begin position="788"/>
        <end position="798"/>
    </location>
</feature>
<accession>A0AAP0PI44</accession>
<dbReference type="AlphaFoldDB" id="A0AAP0PI44"/>
<dbReference type="PANTHER" id="PTHR11071">
    <property type="entry name" value="PEPTIDYL-PROLYL CIS-TRANS ISOMERASE"/>
    <property type="match status" value="1"/>
</dbReference>
<dbReference type="GO" id="GO:0006457">
    <property type="term" value="P:protein folding"/>
    <property type="evidence" value="ECO:0007669"/>
    <property type="project" value="TreeGrafter"/>
</dbReference>
<feature type="compositionally biased region" description="Low complexity" evidence="2">
    <location>
        <begin position="834"/>
        <end position="849"/>
    </location>
</feature>
<reference evidence="4 5" key="1">
    <citation type="submission" date="2024-01" db="EMBL/GenBank/DDBJ databases">
        <title>Genome assemblies of Stephania.</title>
        <authorList>
            <person name="Yang L."/>
        </authorList>
    </citation>
    <scope>NUCLEOTIDE SEQUENCE [LARGE SCALE GENOMIC DNA]</scope>
    <source>
        <strain evidence="4">YNDBR</strain>
        <tissue evidence="4">Leaf</tissue>
    </source>
</reference>
<feature type="compositionally biased region" description="Low complexity" evidence="2">
    <location>
        <begin position="588"/>
        <end position="608"/>
    </location>
</feature>
<sequence>MGVSGYYIIAVKFFRLIKPEETQFDCKMTEKKMSRKKNPFVFLDVSIDGDPAERMMFELFHDVVPKTAENFRALCTVYLTLRLLFACVQRGSYSLQVPGEKGTGSTTGKPLHYKGSIFHRIIKGFMAQPVTLVYAVGYRADGHDCFSCDLVFEGGDFSKRDGTGGESIYGGKFAASLCASNMAVCSFWIYELSRLSMIDESFKLTHDGPGLLSMANAGRDANGSQFFITFKAAHHLDGKHVVFGKLVDGRQTLKKIEQVGSEQGTPACLVKVVNCGELLDGKNHGAVASESEKKKPKPKAKDSSTDTDSPEARRKGKHKNDSDTYSSSSSDLSSSSDDRHKKRKRSSKRDKHRRRRRRDKRREKRRRRRDKRSRRKSKRTSENDSDTESDGDSSSAEENRQDGRGSGGDQSPSTKDKDANSLLPNKGGTPDMIEGRESPRENGNLQSNGVDPEAKSDRGADGQADLVDNHLNKSRSVTPRSTSRSPARAPLKSRSASRSPARRSVSSISAARSASRSPVASKRDRSASRSGSLHERSVSRSPVRSMSRRSGSHKAISRSPVRATRKSLSRSPVRNSRRSRSPIRRSRGSISGSPVRGSGRSISRSPVRSSRRSMSRSPIRGSSRRSVSRSPIRPPARNNRRSYSRSPVSPGRRRSSLSGRGRSLSRSASPDGSSKRIRRGRGFSQRYSFARQYRTPSPDRSPIRSRRYGGRGDRERYSSYRSYDRSPRRYRSPSRGRTPPRGPCLKQKRERGRQVVLAHSSCLDSVLGKFLKYRSRRSWSRSASRSPIRYRSRGKARYSRSPVRSRSPVEKARFLGGSRPEKRRSLSRSRSKSKSPSESRSSLDSQSPRNPSKGTSRSPSGSPAGKGLVSYGDGSPESGQR</sequence>